<dbReference type="AlphaFoldDB" id="A0A9N8E6M0"/>
<reference evidence="2" key="1">
    <citation type="submission" date="2020-06" db="EMBL/GenBank/DDBJ databases">
        <authorList>
            <consortium name="Plant Systems Biology data submission"/>
        </authorList>
    </citation>
    <scope>NUCLEOTIDE SEQUENCE</scope>
    <source>
        <strain evidence="2">D6</strain>
    </source>
</reference>
<gene>
    <name evidence="2" type="ORF">SEMRO_707_G190580.1</name>
</gene>
<accession>A0A9N8E6M0</accession>
<evidence type="ECO:0000259" key="1">
    <source>
        <dbReference type="Pfam" id="PF20710"/>
    </source>
</evidence>
<evidence type="ECO:0000313" key="3">
    <source>
        <dbReference type="Proteomes" id="UP001153069"/>
    </source>
</evidence>
<protein>
    <recommendedName>
        <fullName evidence="1">DUF6824 domain-containing protein</fullName>
    </recommendedName>
</protein>
<sequence length="292" mass="31901">MTRHSAGSLVEPRPLDVLCGKTRECLVHPGSIRFRKVIESYADRYDRSEGKFSKTELTRDIYIEISQTSRFLKYNKVAGGWQELAHSVARDKIGHALRFSSARRKKGKFAKEVAPSLAAVLNNEDGSCEDNKGQDVVKSSEQEREEGCVAQPTITIACVRLVLATNMAPIHNTGMVLLPTSNAVAPFLQQNFVVSEAPGGKMQVLDDHKLQADDDDLEADIADLSALVSDDPSMSIQDVLSDYINRNHQVTPKTNESAFASALLSPAESDGVAMATVSGVDDNSWMDTLFDA</sequence>
<proteinExistence type="predicted"/>
<keyword evidence="3" id="KW-1185">Reference proteome</keyword>
<dbReference type="Pfam" id="PF20710">
    <property type="entry name" value="DUF6824"/>
    <property type="match status" value="1"/>
</dbReference>
<dbReference type="Proteomes" id="UP001153069">
    <property type="component" value="Unassembled WGS sequence"/>
</dbReference>
<comment type="caution">
    <text evidence="2">The sequence shown here is derived from an EMBL/GenBank/DDBJ whole genome shotgun (WGS) entry which is preliminary data.</text>
</comment>
<organism evidence="2 3">
    <name type="scientific">Seminavis robusta</name>
    <dbReference type="NCBI Taxonomy" id="568900"/>
    <lineage>
        <taxon>Eukaryota</taxon>
        <taxon>Sar</taxon>
        <taxon>Stramenopiles</taxon>
        <taxon>Ochrophyta</taxon>
        <taxon>Bacillariophyta</taxon>
        <taxon>Bacillariophyceae</taxon>
        <taxon>Bacillariophycidae</taxon>
        <taxon>Naviculales</taxon>
        <taxon>Naviculaceae</taxon>
        <taxon>Seminavis</taxon>
    </lineage>
</organism>
<feature type="domain" description="DUF6824" evidence="1">
    <location>
        <begin position="16"/>
        <end position="98"/>
    </location>
</feature>
<evidence type="ECO:0000313" key="2">
    <source>
        <dbReference type="EMBL" id="CAB9515313.1"/>
    </source>
</evidence>
<dbReference type="EMBL" id="CAICTM010000706">
    <property type="protein sequence ID" value="CAB9515313.1"/>
    <property type="molecule type" value="Genomic_DNA"/>
</dbReference>
<dbReference type="InterPro" id="IPR049227">
    <property type="entry name" value="DUF6824"/>
</dbReference>
<name>A0A9N8E6M0_9STRA</name>